<name>K9YUQ7_DACS8</name>
<dbReference type="OrthoDB" id="500607at2"/>
<dbReference type="SMART" id="SM00332">
    <property type="entry name" value="PP2Cc"/>
    <property type="match status" value="1"/>
</dbReference>
<dbReference type="SUPFAM" id="SSF81606">
    <property type="entry name" value="PP2C-like"/>
    <property type="match status" value="1"/>
</dbReference>
<dbReference type="HOGENOM" id="CLU_034545_3_2_3"/>
<gene>
    <name evidence="2" type="ORF">Dacsa_1987</name>
</gene>
<reference evidence="2" key="1">
    <citation type="submission" date="2012-04" db="EMBL/GenBank/DDBJ databases">
        <title>Finished genome of Dactylococcopsis salina PCC 8305.</title>
        <authorList>
            <consortium name="US DOE Joint Genome Institute"/>
            <person name="Gugger M."/>
            <person name="Coursin T."/>
            <person name="Rippka R."/>
            <person name="Tandeau De Marsac N."/>
            <person name="Huntemann M."/>
            <person name="Wei C.-L."/>
            <person name="Han J."/>
            <person name="Detter J.C."/>
            <person name="Han C."/>
            <person name="Tapia R."/>
            <person name="Daligault H."/>
            <person name="Chen A."/>
            <person name="Krypides N."/>
            <person name="Mavromatis K."/>
            <person name="Markowitz V."/>
            <person name="Szeto E."/>
            <person name="Ivanova N."/>
            <person name="Ovchinnikova G."/>
            <person name="Pagani I."/>
            <person name="Pati A."/>
            <person name="Goodwin L."/>
            <person name="Peters L."/>
            <person name="Pitluck S."/>
            <person name="Woyke T."/>
            <person name="Kerfeld C."/>
        </authorList>
    </citation>
    <scope>NUCLEOTIDE SEQUENCE [LARGE SCALE GENOMIC DNA]</scope>
    <source>
        <strain evidence="2">PCC 8305</strain>
    </source>
</reference>
<dbReference type="InterPro" id="IPR015655">
    <property type="entry name" value="PP2C"/>
</dbReference>
<dbReference type="PANTHER" id="PTHR47992">
    <property type="entry name" value="PROTEIN PHOSPHATASE"/>
    <property type="match status" value="1"/>
</dbReference>
<dbReference type="GO" id="GO:0004722">
    <property type="term" value="F:protein serine/threonine phosphatase activity"/>
    <property type="evidence" value="ECO:0007669"/>
    <property type="project" value="InterPro"/>
</dbReference>
<proteinExistence type="predicted"/>
<evidence type="ECO:0000259" key="1">
    <source>
        <dbReference type="PROSITE" id="PS51746"/>
    </source>
</evidence>
<dbReference type="SMART" id="SM00331">
    <property type="entry name" value="PP2C_SIG"/>
    <property type="match status" value="1"/>
</dbReference>
<feature type="domain" description="PPM-type phosphatase" evidence="1">
    <location>
        <begin position="4"/>
        <end position="239"/>
    </location>
</feature>
<evidence type="ECO:0000313" key="2">
    <source>
        <dbReference type="EMBL" id="AFZ50634.1"/>
    </source>
</evidence>
<dbReference type="Gene3D" id="3.60.40.10">
    <property type="entry name" value="PPM-type phosphatase domain"/>
    <property type="match status" value="1"/>
</dbReference>
<accession>K9YUQ7</accession>
<dbReference type="InterPro" id="IPR001932">
    <property type="entry name" value="PPM-type_phosphatase-like_dom"/>
</dbReference>
<sequence>MKRRFNGRTDTGVMRAVNQDCLYYDPRGRFFIVADGMGGHAGGQEASKIATQVISDYLEEHWESDLNSENLLHQAVEEANEKIIGDQQTHPERAEMGTTVVAVVFREDKSWCVHVGDSRLYLWRDNILTPFTEDHTWVAWALKSGTISPEEAGVHPWRHVLSQCLGRKELYSIDTDIINVQPGDRLLLCSDGLTGEVSEEEIRMYLQEAETCEEAVTELIETAKENGGSDNVTVIVIEEGETEESFRNLDEADTLSSEY</sequence>
<protein>
    <submittedName>
        <fullName evidence="2">Serine/threonine protein phosphatase</fullName>
    </submittedName>
</protein>
<dbReference type="eggNOG" id="COG0631">
    <property type="taxonomic scope" value="Bacteria"/>
</dbReference>
<dbReference type="AlphaFoldDB" id="K9YUQ7"/>
<dbReference type="CDD" id="cd00143">
    <property type="entry name" value="PP2Cc"/>
    <property type="match status" value="1"/>
</dbReference>
<dbReference type="KEGG" id="dsl:Dacsa_1987"/>
<dbReference type="Pfam" id="PF13672">
    <property type="entry name" value="PP2C_2"/>
    <property type="match status" value="1"/>
</dbReference>
<dbReference type="RefSeq" id="WP_015229630.1">
    <property type="nucleotide sequence ID" value="NC_019780.1"/>
</dbReference>
<dbReference type="InterPro" id="IPR036457">
    <property type="entry name" value="PPM-type-like_dom_sf"/>
</dbReference>
<dbReference type="NCBIfam" id="NF033484">
    <property type="entry name" value="Stp1_PP2C_phos"/>
    <property type="match status" value="1"/>
</dbReference>
<keyword evidence="3" id="KW-1185">Reference proteome</keyword>
<dbReference type="PROSITE" id="PS51746">
    <property type="entry name" value="PPM_2"/>
    <property type="match status" value="1"/>
</dbReference>
<organism evidence="2 3">
    <name type="scientific">Dactylococcopsis salina (strain PCC 8305)</name>
    <name type="common">Myxobactron salinum</name>
    <dbReference type="NCBI Taxonomy" id="13035"/>
    <lineage>
        <taxon>Bacteria</taxon>
        <taxon>Bacillati</taxon>
        <taxon>Cyanobacteriota</taxon>
        <taxon>Cyanophyceae</taxon>
        <taxon>Nodosilineales</taxon>
        <taxon>Cymatolegaceae</taxon>
        <taxon>Dactylococcopsis</taxon>
    </lineage>
</organism>
<dbReference type="Proteomes" id="UP000010482">
    <property type="component" value="Chromosome"/>
</dbReference>
<dbReference type="EMBL" id="CP003944">
    <property type="protein sequence ID" value="AFZ50634.1"/>
    <property type="molecule type" value="Genomic_DNA"/>
</dbReference>
<dbReference type="STRING" id="13035.Dacsa_1987"/>
<evidence type="ECO:0000313" key="3">
    <source>
        <dbReference type="Proteomes" id="UP000010482"/>
    </source>
</evidence>
<dbReference type="PATRIC" id="fig|13035.3.peg.2258"/>